<feature type="domain" description="NADPH-dependent FMN reductase-like" evidence="3">
    <location>
        <begin position="1"/>
        <end position="116"/>
    </location>
</feature>
<dbReference type="PANTHER" id="PTHR43278">
    <property type="entry name" value="NAD(P)H-DEPENDENT FMN-CONTAINING OXIDOREDUCTASE YWQN-RELATED"/>
    <property type="match status" value="1"/>
</dbReference>
<gene>
    <name evidence="4" type="ORF">SAMN02745823_01901</name>
</gene>
<dbReference type="EMBL" id="FQXV01000006">
    <property type="protein sequence ID" value="SHI01360.1"/>
    <property type="molecule type" value="Genomic_DNA"/>
</dbReference>
<dbReference type="GO" id="GO:0016491">
    <property type="term" value="F:oxidoreductase activity"/>
    <property type="evidence" value="ECO:0007669"/>
    <property type="project" value="InterPro"/>
</dbReference>
<dbReference type="InterPro" id="IPR005025">
    <property type="entry name" value="FMN_Rdtase-like_dom"/>
</dbReference>
<protein>
    <submittedName>
        <fullName evidence="4">NADPH-dependent FMN reductase</fullName>
    </submittedName>
</protein>
<proteinExistence type="predicted"/>
<dbReference type="AlphaFoldDB" id="A0A1M5XNH2"/>
<evidence type="ECO:0000256" key="2">
    <source>
        <dbReference type="ARBA" id="ARBA00022643"/>
    </source>
</evidence>
<name>A0A1M5XNH2_9FIRM</name>
<dbReference type="Pfam" id="PF03358">
    <property type="entry name" value="FMN_red"/>
    <property type="match status" value="1"/>
</dbReference>
<evidence type="ECO:0000259" key="3">
    <source>
        <dbReference type="Pfam" id="PF03358"/>
    </source>
</evidence>
<evidence type="ECO:0000313" key="5">
    <source>
        <dbReference type="Proteomes" id="UP000183995"/>
    </source>
</evidence>
<keyword evidence="2" id="KW-0288">FMN</keyword>
<accession>A0A1M5XNH2</accession>
<evidence type="ECO:0000313" key="4">
    <source>
        <dbReference type="EMBL" id="SHI01360.1"/>
    </source>
</evidence>
<keyword evidence="1" id="KW-0285">Flavoprotein</keyword>
<sequence>MKIVMLTGSPRKNGTSSLLADKFAEGAGEKGHHVVRFDAAFRKVGGCMACGYCKSHGGACVQKDDMDEILPALLDAHLAVFVTPLYYWDMTAQLKAVVDRFFAVDRALTDPPKGAVLLATCNSRHTWAFDALTEHYKAILRHLRWDDRGTLLVSGVGAREDIEDTEYPQKAKALGLSL</sequence>
<evidence type="ECO:0000256" key="1">
    <source>
        <dbReference type="ARBA" id="ARBA00022630"/>
    </source>
</evidence>
<dbReference type="STRING" id="1123282.SAMN02745823_01901"/>
<dbReference type="PANTHER" id="PTHR43278:SF2">
    <property type="entry name" value="IRON-SULFUR FLAVOPROTEIN"/>
    <property type="match status" value="1"/>
</dbReference>
<reference evidence="4 5" key="1">
    <citation type="submission" date="2016-11" db="EMBL/GenBank/DDBJ databases">
        <authorList>
            <person name="Jaros S."/>
            <person name="Januszkiewicz K."/>
            <person name="Wedrychowicz H."/>
        </authorList>
    </citation>
    <scope>NUCLEOTIDE SEQUENCE [LARGE SCALE GENOMIC DNA]</scope>
    <source>
        <strain evidence="4 5">DSM 10068</strain>
    </source>
</reference>
<dbReference type="InterPro" id="IPR029039">
    <property type="entry name" value="Flavoprotein-like_sf"/>
</dbReference>
<dbReference type="RefSeq" id="WP_073078160.1">
    <property type="nucleotide sequence ID" value="NZ_FQXV01000006.1"/>
</dbReference>
<organism evidence="4 5">
    <name type="scientific">Sporobacter termitidis DSM 10068</name>
    <dbReference type="NCBI Taxonomy" id="1123282"/>
    <lineage>
        <taxon>Bacteria</taxon>
        <taxon>Bacillati</taxon>
        <taxon>Bacillota</taxon>
        <taxon>Clostridia</taxon>
        <taxon>Eubacteriales</taxon>
        <taxon>Oscillospiraceae</taxon>
        <taxon>Sporobacter</taxon>
    </lineage>
</organism>
<dbReference type="Gene3D" id="3.40.50.360">
    <property type="match status" value="1"/>
</dbReference>
<dbReference type="InterPro" id="IPR051796">
    <property type="entry name" value="ISF_SsuE-like"/>
</dbReference>
<dbReference type="Proteomes" id="UP000183995">
    <property type="component" value="Unassembled WGS sequence"/>
</dbReference>
<dbReference type="OrthoDB" id="9805976at2"/>
<dbReference type="SUPFAM" id="SSF52218">
    <property type="entry name" value="Flavoproteins"/>
    <property type="match status" value="1"/>
</dbReference>
<keyword evidence="5" id="KW-1185">Reference proteome</keyword>